<dbReference type="SUPFAM" id="SSF54593">
    <property type="entry name" value="Glyoxalase/Bleomycin resistance protein/Dihydroxybiphenyl dioxygenase"/>
    <property type="match status" value="1"/>
</dbReference>
<organism evidence="1 2">
    <name type="scientific">Vibrio tritonius</name>
    <dbReference type="NCBI Taxonomy" id="1435069"/>
    <lineage>
        <taxon>Bacteria</taxon>
        <taxon>Pseudomonadati</taxon>
        <taxon>Pseudomonadota</taxon>
        <taxon>Gammaproteobacteria</taxon>
        <taxon>Vibrionales</taxon>
        <taxon>Vibrionaceae</taxon>
        <taxon>Vibrio</taxon>
    </lineage>
</organism>
<dbReference type="RefSeq" id="WP_225249382.1">
    <property type="nucleotide sequence ID" value="NZ_JAIWIU010000010.1"/>
</dbReference>
<evidence type="ECO:0000313" key="2">
    <source>
        <dbReference type="Proteomes" id="UP001199044"/>
    </source>
</evidence>
<name>A0ABS7YGL1_9VIBR</name>
<protein>
    <submittedName>
        <fullName evidence="1">VOC family protein</fullName>
    </submittedName>
</protein>
<dbReference type="PANTHER" id="PTHR37519:SF1">
    <property type="entry name" value="DIHYDROXYBIPHENYL DIOXYGENASE DOMAIN-CONTAINING PROTEIN"/>
    <property type="match status" value="1"/>
</dbReference>
<dbReference type="Pfam" id="PF06185">
    <property type="entry name" value="YecM"/>
    <property type="match status" value="1"/>
</dbReference>
<dbReference type="EMBL" id="JAIWIU010000010">
    <property type="protein sequence ID" value="MCA2014808.1"/>
    <property type="molecule type" value="Genomic_DNA"/>
</dbReference>
<accession>A0ABS7YGL1</accession>
<dbReference type="InterPro" id="IPR010393">
    <property type="entry name" value="DUF991_YecM-like"/>
</dbReference>
<keyword evidence="2" id="KW-1185">Reference proteome</keyword>
<dbReference type="Proteomes" id="UP001199044">
    <property type="component" value="Unassembled WGS sequence"/>
</dbReference>
<dbReference type="Gene3D" id="3.10.180.10">
    <property type="entry name" value="2,3-Dihydroxybiphenyl 1,2-Dioxygenase, domain 1"/>
    <property type="match status" value="1"/>
</dbReference>
<gene>
    <name evidence="1" type="ORF">LDJ79_01715</name>
</gene>
<sequence length="197" mass="22035">MTHELQQAGLAPDQMLARLTSFIDQIVTFSQRIGLDLTAYQMDHIALRINDEKLAQQAHQAWLAYGDEISSAQINGRPIIVLAFNPVLDAGCWKIDCLELPYPALGKAYPAQDWEHVEFVIPSNAQTAQEYLEDLLARFPLFAVQYAQFESLGVKVKLSSPKGEGERLANPTVALKWQGITIKLHPHSLKAVIESER</sequence>
<comment type="caution">
    <text evidence="1">The sequence shown here is derived from an EMBL/GenBank/DDBJ whole genome shotgun (WGS) entry which is preliminary data.</text>
</comment>
<dbReference type="PANTHER" id="PTHR37519">
    <property type="match status" value="1"/>
</dbReference>
<proteinExistence type="predicted"/>
<evidence type="ECO:0000313" key="1">
    <source>
        <dbReference type="EMBL" id="MCA2014808.1"/>
    </source>
</evidence>
<dbReference type="NCBIfam" id="NF008683">
    <property type="entry name" value="PRK11700.1-6"/>
    <property type="match status" value="1"/>
</dbReference>
<reference evidence="2" key="1">
    <citation type="submission" date="2023-07" db="EMBL/GenBank/DDBJ databases">
        <title>Molecular identification of indigenous halophilic bacteria isolated from red sea cost, biodegradation of synthetic dyes and assessment of degraded metabolite toxicity.</title>
        <authorList>
            <person name="Chaieb K."/>
            <person name="Altayb H.N."/>
        </authorList>
    </citation>
    <scope>NUCLEOTIDE SEQUENCE [LARGE SCALE GENOMIC DNA]</scope>
    <source>
        <strain evidence="2">K20</strain>
    </source>
</reference>
<dbReference type="InterPro" id="IPR029068">
    <property type="entry name" value="Glyas_Bleomycin-R_OHBP_Dase"/>
</dbReference>